<sequence length="77" mass="8444">MGRGKWETLALPSKVKASVVTPLDIDNRDEKFKLVEGGSGDRVCLVDESVEGVIRIWNLCLLEEKSWGDDVPLGGES</sequence>
<evidence type="ECO:0000313" key="2">
    <source>
        <dbReference type="Proteomes" id="UP000017836"/>
    </source>
</evidence>
<gene>
    <name evidence="1" type="ORF">AMTR_s00168p00073120</name>
</gene>
<accession>W1PQX7</accession>
<keyword evidence="2" id="KW-1185">Reference proteome</keyword>
<reference evidence="2" key="1">
    <citation type="journal article" date="2013" name="Science">
        <title>The Amborella genome and the evolution of flowering plants.</title>
        <authorList>
            <consortium name="Amborella Genome Project"/>
        </authorList>
    </citation>
    <scope>NUCLEOTIDE SEQUENCE [LARGE SCALE GENOMIC DNA]</scope>
</reference>
<dbReference type="Gramene" id="ERN10184">
    <property type="protein sequence ID" value="ERN10184"/>
    <property type="gene ID" value="AMTR_s00168p00073120"/>
</dbReference>
<name>W1PQX7_AMBTC</name>
<protein>
    <submittedName>
        <fullName evidence="1">Uncharacterized protein</fullName>
    </submittedName>
</protein>
<dbReference type="Proteomes" id="UP000017836">
    <property type="component" value="Unassembled WGS sequence"/>
</dbReference>
<dbReference type="EMBL" id="KI392963">
    <property type="protein sequence ID" value="ERN10184.1"/>
    <property type="molecule type" value="Genomic_DNA"/>
</dbReference>
<dbReference type="AlphaFoldDB" id="W1PQX7"/>
<evidence type="ECO:0000313" key="1">
    <source>
        <dbReference type="EMBL" id="ERN10184.1"/>
    </source>
</evidence>
<proteinExistence type="predicted"/>
<organism evidence="1 2">
    <name type="scientific">Amborella trichopoda</name>
    <dbReference type="NCBI Taxonomy" id="13333"/>
    <lineage>
        <taxon>Eukaryota</taxon>
        <taxon>Viridiplantae</taxon>
        <taxon>Streptophyta</taxon>
        <taxon>Embryophyta</taxon>
        <taxon>Tracheophyta</taxon>
        <taxon>Spermatophyta</taxon>
        <taxon>Magnoliopsida</taxon>
        <taxon>Amborellales</taxon>
        <taxon>Amborellaceae</taxon>
        <taxon>Amborella</taxon>
    </lineage>
</organism>
<dbReference type="HOGENOM" id="CLU_2641461_0_0_1"/>